<dbReference type="InterPro" id="IPR050726">
    <property type="entry name" value="mGluR"/>
</dbReference>
<keyword evidence="7" id="KW-0675">Receptor</keyword>
<evidence type="ECO:0000256" key="2">
    <source>
        <dbReference type="ARBA" id="ARBA00022475"/>
    </source>
</evidence>
<evidence type="ECO:0000256" key="3">
    <source>
        <dbReference type="ARBA" id="ARBA00022692"/>
    </source>
</evidence>
<evidence type="ECO:0000256" key="7">
    <source>
        <dbReference type="ARBA" id="ARBA00023170"/>
    </source>
</evidence>
<evidence type="ECO:0000256" key="11">
    <source>
        <dbReference type="SAM" id="Phobius"/>
    </source>
</evidence>
<keyword evidence="2" id="KW-1003">Cell membrane</keyword>
<feature type="transmembrane region" description="Helical" evidence="11">
    <location>
        <begin position="406"/>
        <end position="429"/>
    </location>
</feature>
<dbReference type="Gene3D" id="2.10.50.30">
    <property type="entry name" value="GPCR, family 3, nine cysteines domain"/>
    <property type="match status" value="1"/>
</dbReference>
<dbReference type="PROSITE" id="PS50259">
    <property type="entry name" value="G_PROTEIN_RECEP_F3_4"/>
    <property type="match status" value="1"/>
</dbReference>
<evidence type="ECO:0000256" key="1">
    <source>
        <dbReference type="ARBA" id="ARBA00004651"/>
    </source>
</evidence>
<feature type="region of interest" description="Disordered" evidence="10">
    <location>
        <begin position="625"/>
        <end position="648"/>
    </location>
</feature>
<keyword evidence="8" id="KW-0325">Glycoprotein</keyword>
<dbReference type="PANTHER" id="PTHR24060">
    <property type="entry name" value="METABOTROPIC GLUTAMATE RECEPTOR"/>
    <property type="match status" value="1"/>
</dbReference>
<dbReference type="Pfam" id="PF00003">
    <property type="entry name" value="7tm_3"/>
    <property type="match status" value="1"/>
</dbReference>
<dbReference type="GO" id="GO:0004930">
    <property type="term" value="F:G protein-coupled receptor activity"/>
    <property type="evidence" value="ECO:0007669"/>
    <property type="project" value="UniProtKB-KW"/>
</dbReference>
<dbReference type="InterPro" id="IPR017978">
    <property type="entry name" value="GPCR_3_C"/>
</dbReference>
<dbReference type="STRING" id="6832.A0A553NY14"/>
<feature type="region of interest" description="Disordered" evidence="10">
    <location>
        <begin position="448"/>
        <end position="521"/>
    </location>
</feature>
<evidence type="ECO:0000256" key="8">
    <source>
        <dbReference type="ARBA" id="ARBA00023180"/>
    </source>
</evidence>
<feature type="transmembrane region" description="Helical" evidence="11">
    <location>
        <begin position="256"/>
        <end position="273"/>
    </location>
</feature>
<feature type="transmembrane region" description="Helical" evidence="11">
    <location>
        <begin position="378"/>
        <end position="400"/>
    </location>
</feature>
<feature type="compositionally biased region" description="Low complexity" evidence="10">
    <location>
        <begin position="493"/>
        <end position="518"/>
    </location>
</feature>
<dbReference type="CDD" id="cd15934">
    <property type="entry name" value="7tmC_mGluRs_group2_3"/>
    <property type="match status" value="1"/>
</dbReference>
<keyword evidence="5" id="KW-0297">G-protein coupled receptor</keyword>
<protein>
    <recommendedName>
        <fullName evidence="12">G-protein coupled receptors family 3 profile domain-containing protein</fullName>
    </recommendedName>
</protein>
<evidence type="ECO:0000313" key="14">
    <source>
        <dbReference type="Proteomes" id="UP000318571"/>
    </source>
</evidence>
<organism evidence="13 14">
    <name type="scientific">Tigriopus californicus</name>
    <name type="common">Marine copepod</name>
    <dbReference type="NCBI Taxonomy" id="6832"/>
    <lineage>
        <taxon>Eukaryota</taxon>
        <taxon>Metazoa</taxon>
        <taxon>Ecdysozoa</taxon>
        <taxon>Arthropoda</taxon>
        <taxon>Crustacea</taxon>
        <taxon>Multicrustacea</taxon>
        <taxon>Hexanauplia</taxon>
        <taxon>Copepoda</taxon>
        <taxon>Harpacticoida</taxon>
        <taxon>Harpacticidae</taxon>
        <taxon>Tigriopus</taxon>
    </lineage>
</organism>
<keyword evidence="3 11" id="KW-0812">Transmembrane</keyword>
<feature type="compositionally biased region" description="Acidic residues" evidence="10">
    <location>
        <begin position="633"/>
        <end position="648"/>
    </location>
</feature>
<dbReference type="SUPFAM" id="SSF53822">
    <property type="entry name" value="Periplasmic binding protein-like I"/>
    <property type="match status" value="1"/>
</dbReference>
<proteinExistence type="predicted"/>
<dbReference type="EMBL" id="VCGU01000009">
    <property type="protein sequence ID" value="TRY70320.1"/>
    <property type="molecule type" value="Genomic_DNA"/>
</dbReference>
<feature type="transmembrane region" description="Helical" evidence="11">
    <location>
        <begin position="225"/>
        <end position="244"/>
    </location>
</feature>
<evidence type="ECO:0000256" key="6">
    <source>
        <dbReference type="ARBA" id="ARBA00023136"/>
    </source>
</evidence>
<reference evidence="13 14" key="1">
    <citation type="journal article" date="2018" name="Nat. Ecol. Evol.">
        <title>Genomic signatures of mitonuclear coevolution across populations of Tigriopus californicus.</title>
        <authorList>
            <person name="Barreto F.S."/>
            <person name="Watson E.T."/>
            <person name="Lima T.G."/>
            <person name="Willett C.S."/>
            <person name="Edmands S."/>
            <person name="Li W."/>
            <person name="Burton R.S."/>
        </authorList>
    </citation>
    <scope>NUCLEOTIDE SEQUENCE [LARGE SCALE GENOMIC DNA]</scope>
    <source>
        <strain evidence="13 14">San Diego</strain>
    </source>
</reference>
<evidence type="ECO:0000259" key="12">
    <source>
        <dbReference type="PROSITE" id="PS50259"/>
    </source>
</evidence>
<dbReference type="GO" id="GO:0005886">
    <property type="term" value="C:plasma membrane"/>
    <property type="evidence" value="ECO:0007669"/>
    <property type="project" value="UniProtKB-SubCell"/>
</dbReference>
<evidence type="ECO:0000313" key="13">
    <source>
        <dbReference type="EMBL" id="TRY70320.1"/>
    </source>
</evidence>
<keyword evidence="6 11" id="KW-0472">Membrane</keyword>
<name>A0A553NY14_TIGCA</name>
<feature type="compositionally biased region" description="Gly residues" evidence="10">
    <location>
        <begin position="448"/>
        <end position="462"/>
    </location>
</feature>
<comment type="subcellular location">
    <subcellularLocation>
        <location evidence="1">Cell membrane</location>
        <topology evidence="1">Multi-pass membrane protein</topology>
    </subcellularLocation>
</comment>
<keyword evidence="4 11" id="KW-1133">Transmembrane helix</keyword>
<feature type="transmembrane region" description="Helical" evidence="11">
    <location>
        <begin position="301"/>
        <end position="321"/>
    </location>
</feature>
<feature type="region of interest" description="Disordered" evidence="10">
    <location>
        <begin position="545"/>
        <end position="602"/>
    </location>
</feature>
<dbReference type="OMA" id="IHEIPRY"/>
<dbReference type="PRINTS" id="PR00248">
    <property type="entry name" value="GPCRMGR"/>
</dbReference>
<feature type="compositionally biased region" description="Pro residues" evidence="10">
    <location>
        <begin position="584"/>
        <end position="598"/>
    </location>
</feature>
<accession>A0A553NY14</accession>
<dbReference type="PROSITE" id="PS00981">
    <property type="entry name" value="G_PROTEIN_RECEP_F3_3"/>
    <property type="match status" value="1"/>
</dbReference>
<comment type="caution">
    <text evidence="13">The sequence shown here is derived from an EMBL/GenBank/DDBJ whole genome shotgun (WGS) entry which is preliminary data.</text>
</comment>
<dbReference type="InterPro" id="IPR011500">
    <property type="entry name" value="GPCR_3_9-Cys_dom"/>
</dbReference>
<gene>
    <name evidence="13" type="ORF">TCAL_08251</name>
</gene>
<dbReference type="Proteomes" id="UP000318571">
    <property type="component" value="Chromosome 9"/>
</dbReference>
<keyword evidence="14" id="KW-1185">Reference proteome</keyword>
<dbReference type="InterPro" id="IPR000162">
    <property type="entry name" value="GPCR_3_mtglu_rcpt"/>
</dbReference>
<feature type="transmembrane region" description="Helical" evidence="11">
    <location>
        <begin position="188"/>
        <end position="213"/>
    </location>
</feature>
<evidence type="ECO:0000256" key="5">
    <source>
        <dbReference type="ARBA" id="ARBA00023040"/>
    </source>
</evidence>
<sequence length="648" mass="72061">MHVPPRLKRTLENRDKRYIGYSEPPPSLCGRLYGAQGDEIGDVKFNGDGDRIGRYSIFQYQKVPDEGYKYIQVGEFGEFPDWTYKHKISRAHQVGMTQQLALNTFIMQWPNVSEMGTPPLSVCSHSCRMGHIKSFTDACCWTCVPCRDDSIVVDEDSCYQCPLGYVPNDEKNQCLRLDAEALEGQSPWVFFPLVFSSVGMVMTLEVVAVFIYYNRTSIIMASGRELSYVLLGGIFFSYACPFVILSEPGAITCSMIRLGLGLCLCVCYSAIFTKTNRIYRIFHGCMKGNQKPAYISPKSQLVICSGLISVQLLGVSIWLAIEPPSVRVFHPSREVAVLTCGTSNFSLAISLGYNMALIFLCTWYAIKTRKVPENFNEAKYIGFTMYATCIIWLSFIPIFFGTKNDFEIQISSMCMCVILSATVTLFCLFMPKIYIVMLHPEKCARSLPGGGKSGAGSGGATGGPTSVGKNKMRFTKSQDSSISNISDTFNARTPQTPLTPLTPKTPSSHHPSTNSNHQNHNKEDVVQIETRKNSTLNPVSITTTEIHVSFSEPNDIHEIPRYDDEETSTSHQENSLTNGHTDSPPLPPIPFAQPPPPSMVTSMAVTSNIKTNPAFDDKMSLVNEVKETQQYGEAEDYYDSEDDDWSGS</sequence>
<feature type="transmembrane region" description="Helical" evidence="11">
    <location>
        <begin position="345"/>
        <end position="366"/>
    </location>
</feature>
<dbReference type="InterPro" id="IPR038550">
    <property type="entry name" value="GPCR_3_9-Cys_sf"/>
</dbReference>
<dbReference type="AlphaFoldDB" id="A0A553NY14"/>
<feature type="domain" description="G-protein coupled receptors family 3 profile" evidence="12">
    <location>
        <begin position="188"/>
        <end position="442"/>
    </location>
</feature>
<dbReference type="Pfam" id="PF07562">
    <property type="entry name" value="NCD3G"/>
    <property type="match status" value="1"/>
</dbReference>
<dbReference type="InterPro" id="IPR000337">
    <property type="entry name" value="GPCR_3"/>
</dbReference>
<feature type="compositionally biased region" description="Polar residues" evidence="10">
    <location>
        <begin position="569"/>
        <end position="581"/>
    </location>
</feature>
<keyword evidence="9" id="KW-0807">Transducer</keyword>
<evidence type="ECO:0000256" key="9">
    <source>
        <dbReference type="ARBA" id="ARBA00023224"/>
    </source>
</evidence>
<evidence type="ECO:0000256" key="10">
    <source>
        <dbReference type="SAM" id="MobiDB-lite"/>
    </source>
</evidence>
<evidence type="ECO:0000256" key="4">
    <source>
        <dbReference type="ARBA" id="ARBA00022989"/>
    </source>
</evidence>
<feature type="compositionally biased region" description="Polar residues" evidence="10">
    <location>
        <begin position="475"/>
        <end position="492"/>
    </location>
</feature>
<dbReference type="InterPro" id="IPR028082">
    <property type="entry name" value="Peripla_BP_I"/>
</dbReference>
<dbReference type="PRINTS" id="PR00593">
    <property type="entry name" value="MTABOTROPICR"/>
</dbReference>
<dbReference type="InterPro" id="IPR017979">
    <property type="entry name" value="GPCR_3_CS"/>
</dbReference>